<dbReference type="AlphaFoldDB" id="A0A9W6NX86"/>
<reference evidence="5" key="1">
    <citation type="journal article" date="2014" name="Int. J. Syst. Evol. Microbiol.">
        <title>Complete genome sequence of Corynebacterium casei LMG S-19264T (=DSM 44701T), isolated from a smear-ripened cheese.</title>
        <authorList>
            <consortium name="US DOE Joint Genome Institute (JGI-PGF)"/>
            <person name="Walter F."/>
            <person name="Albersmeier A."/>
            <person name="Kalinowski J."/>
            <person name="Ruckert C."/>
        </authorList>
    </citation>
    <scope>NUCLEOTIDE SEQUENCE</scope>
    <source>
        <strain evidence="5">VKM Ac-1069</strain>
    </source>
</reference>
<dbReference type="NCBIfam" id="NF006755">
    <property type="entry name" value="PRK09275.1"/>
    <property type="match status" value="1"/>
</dbReference>
<feature type="region of interest" description="Disordered" evidence="3">
    <location>
        <begin position="1"/>
        <end position="31"/>
    </location>
</feature>
<keyword evidence="1" id="KW-0663">Pyridoxal phosphate</keyword>
<evidence type="ECO:0000256" key="1">
    <source>
        <dbReference type="ARBA" id="ARBA00022898"/>
    </source>
</evidence>
<dbReference type="GO" id="GO:0006520">
    <property type="term" value="P:amino acid metabolic process"/>
    <property type="evidence" value="ECO:0007669"/>
    <property type="project" value="TreeGrafter"/>
</dbReference>
<proteinExistence type="inferred from homology"/>
<protein>
    <recommendedName>
        <fullName evidence="2">Aminotransferase</fullName>
        <ecNumber evidence="2">2.6.1.-</ecNumber>
    </recommendedName>
</protein>
<keyword evidence="2" id="KW-0808">Transferase</keyword>
<dbReference type="EC" id="2.6.1.-" evidence="2"/>
<organism evidence="5 6">
    <name type="scientific">Pseudonocardia halophobica</name>
    <dbReference type="NCBI Taxonomy" id="29401"/>
    <lineage>
        <taxon>Bacteria</taxon>
        <taxon>Bacillati</taxon>
        <taxon>Actinomycetota</taxon>
        <taxon>Actinomycetes</taxon>
        <taxon>Pseudonocardiales</taxon>
        <taxon>Pseudonocardiaceae</taxon>
        <taxon>Pseudonocardia</taxon>
    </lineage>
</organism>
<feature type="domain" description="Aminotransferase class I/classII large" evidence="4">
    <location>
        <begin position="182"/>
        <end position="504"/>
    </location>
</feature>
<dbReference type="RefSeq" id="WP_051737209.1">
    <property type="nucleotide sequence ID" value="NZ_BAAAUZ010000039.1"/>
</dbReference>
<keyword evidence="2 5" id="KW-0032">Aminotransferase</keyword>
<dbReference type="CDD" id="cd00609">
    <property type="entry name" value="AAT_like"/>
    <property type="match status" value="1"/>
</dbReference>
<reference evidence="5" key="2">
    <citation type="submission" date="2023-01" db="EMBL/GenBank/DDBJ databases">
        <authorList>
            <person name="Sun Q."/>
            <person name="Evtushenko L."/>
        </authorList>
    </citation>
    <scope>NUCLEOTIDE SEQUENCE</scope>
    <source>
        <strain evidence="5">VKM Ac-1069</strain>
    </source>
</reference>
<dbReference type="GO" id="GO:0030170">
    <property type="term" value="F:pyridoxal phosphate binding"/>
    <property type="evidence" value="ECO:0007669"/>
    <property type="project" value="InterPro"/>
</dbReference>
<evidence type="ECO:0000256" key="2">
    <source>
        <dbReference type="RuleBase" id="RU000481"/>
    </source>
</evidence>
<evidence type="ECO:0000313" key="5">
    <source>
        <dbReference type="EMBL" id="GLL13195.1"/>
    </source>
</evidence>
<evidence type="ECO:0000259" key="4">
    <source>
        <dbReference type="Pfam" id="PF00155"/>
    </source>
</evidence>
<comment type="caution">
    <text evidence="5">The sequence shown here is derived from an EMBL/GenBank/DDBJ whole genome shotgun (WGS) entry which is preliminary data.</text>
</comment>
<dbReference type="PANTHER" id="PTHR43795:SF2">
    <property type="entry name" value="BIFUNCTIONAL ASPARTATE AMINOTRANSFERASE AND GLUTAMATE_ASPARTATE-PREPHENATE AMINOTRANSFERASE"/>
    <property type="match status" value="1"/>
</dbReference>
<name>A0A9W6NX86_9PSEU</name>
<comment type="similarity">
    <text evidence="2">Belongs to the class-I pyridoxal-phosphate-dependent aminotransferase family.</text>
</comment>
<accession>A0A9W6NX86</accession>
<dbReference type="InterPro" id="IPR004838">
    <property type="entry name" value="NHTrfase_class1_PyrdxlP-BS"/>
</dbReference>
<evidence type="ECO:0000313" key="6">
    <source>
        <dbReference type="Proteomes" id="UP001143463"/>
    </source>
</evidence>
<dbReference type="EMBL" id="BSFQ01000019">
    <property type="protein sequence ID" value="GLL13195.1"/>
    <property type="molecule type" value="Genomic_DNA"/>
</dbReference>
<dbReference type="PROSITE" id="PS00105">
    <property type="entry name" value="AA_TRANSFER_CLASS_1"/>
    <property type="match status" value="1"/>
</dbReference>
<keyword evidence="6" id="KW-1185">Reference proteome</keyword>
<dbReference type="InterPro" id="IPR015424">
    <property type="entry name" value="PyrdxlP-dep_Trfase"/>
</dbReference>
<dbReference type="Gene3D" id="3.90.1150.10">
    <property type="entry name" value="Aspartate Aminotransferase, domain 1"/>
    <property type="match status" value="1"/>
</dbReference>
<dbReference type="Gene3D" id="3.40.640.10">
    <property type="entry name" value="Type I PLP-dependent aspartate aminotransferase-like (Major domain)"/>
    <property type="match status" value="1"/>
</dbReference>
<dbReference type="InterPro" id="IPR004839">
    <property type="entry name" value="Aminotransferase_I/II_large"/>
</dbReference>
<dbReference type="NCBIfam" id="TIGR03801">
    <property type="entry name" value="asp_4_decarbox"/>
    <property type="match status" value="1"/>
</dbReference>
<dbReference type="InterPro" id="IPR015422">
    <property type="entry name" value="PyrdxlP-dep_Trfase_small"/>
</dbReference>
<dbReference type="InterPro" id="IPR022518">
    <property type="entry name" value="Aspartate_4-decarboxylase"/>
</dbReference>
<dbReference type="PANTHER" id="PTHR43795">
    <property type="entry name" value="BIFUNCTIONAL ASPARTATE AMINOTRANSFERASE AND GLUTAMATE/ASPARTATE-PREPHENATE AMINOTRANSFERASE-RELATED"/>
    <property type="match status" value="1"/>
</dbReference>
<dbReference type="SUPFAM" id="SSF53383">
    <property type="entry name" value="PLP-dependent transferases"/>
    <property type="match status" value="1"/>
</dbReference>
<evidence type="ECO:0000256" key="3">
    <source>
        <dbReference type="SAM" id="MobiDB-lite"/>
    </source>
</evidence>
<dbReference type="Gene3D" id="1.10.20.110">
    <property type="match status" value="1"/>
</dbReference>
<dbReference type="InterPro" id="IPR050478">
    <property type="entry name" value="Ethylene_sulfur-biosynth"/>
</dbReference>
<comment type="cofactor">
    <cofactor evidence="2">
        <name>pyridoxal 5'-phosphate</name>
        <dbReference type="ChEBI" id="CHEBI:597326"/>
    </cofactor>
</comment>
<dbReference type="GO" id="GO:0008483">
    <property type="term" value="F:transaminase activity"/>
    <property type="evidence" value="ECO:0007669"/>
    <property type="project" value="UniProtKB-KW"/>
</dbReference>
<sequence length="513" mass="54285">MTDVAPASQPALTDSARHSGRPVLDAGRGQPNWIATTPRAAFFRLGSFAVEEAAAAGSAAAGDPFWGSTPVSAGIADRLAAALALDPSEGARFLSASVDWVVQELQADPDALVTELVRAVLGDGYPSPTRMLRHCELVLERYLVEVTGVESGPPGRFHVFGTEGGAAAMAYTFRSLKENGLVSPGDKIAIAAPVFTPYLQIPALADFGFEIVEIRAAANKPYRFDAGVLQALRDPAIKAFVVINPGNPDTRAIRPERLREVRDLVHHHRPDLVIVADTVYATFVEGFRGMLAEVPRNVICLHSFSKNFGATGNRVGFAAVAADTVLDDILAGRTGPARAAADRRYSSLTPDSGTLPFLARMVADSREVALHNIAGLATPDQVQMTLFALAHVMPEGAAHAASLRLELHDRLVALLAPLGVEAPGGQDTLYYALIDLTAVARVRHGEAGVQRLLAADPGRVPEMLAHEHGVVVLPGGGYSAPTWDVRVCLAALRTGELTRVGEAITLVVDELVG</sequence>
<dbReference type="Proteomes" id="UP001143463">
    <property type="component" value="Unassembled WGS sequence"/>
</dbReference>
<gene>
    <name evidence="5" type="ORF">GCM10017577_43380</name>
</gene>
<dbReference type="InterPro" id="IPR015421">
    <property type="entry name" value="PyrdxlP-dep_Trfase_major"/>
</dbReference>
<dbReference type="Pfam" id="PF00155">
    <property type="entry name" value="Aminotran_1_2"/>
    <property type="match status" value="1"/>
</dbReference>